<dbReference type="Pfam" id="PF04203">
    <property type="entry name" value="Sortase"/>
    <property type="match status" value="1"/>
</dbReference>
<proteinExistence type="predicted"/>
<keyword evidence="2" id="KW-0812">Transmembrane</keyword>
<dbReference type="RefSeq" id="WP_212817572.1">
    <property type="nucleotide sequence ID" value="NZ_AP023359.1"/>
</dbReference>
<reference evidence="3" key="1">
    <citation type="submission" date="2020-08" db="EMBL/GenBank/DDBJ databases">
        <title>Whole genome shotgun sequence of Polymorphospora rubra NBRC 101157.</title>
        <authorList>
            <person name="Komaki H."/>
            <person name="Tamura T."/>
        </authorList>
    </citation>
    <scope>NUCLEOTIDE SEQUENCE</scope>
    <source>
        <strain evidence="3">NBRC 101157</strain>
    </source>
</reference>
<gene>
    <name evidence="3" type="ORF">Prubr_53260</name>
</gene>
<keyword evidence="1" id="KW-0378">Hydrolase</keyword>
<keyword evidence="4" id="KW-1185">Reference proteome</keyword>
<organism evidence="3 4">
    <name type="scientific">Polymorphospora rubra</name>
    <dbReference type="NCBI Taxonomy" id="338584"/>
    <lineage>
        <taxon>Bacteria</taxon>
        <taxon>Bacillati</taxon>
        <taxon>Actinomycetota</taxon>
        <taxon>Actinomycetes</taxon>
        <taxon>Micromonosporales</taxon>
        <taxon>Micromonosporaceae</taxon>
        <taxon>Polymorphospora</taxon>
    </lineage>
</organism>
<accession>A0A810NAD5</accession>
<evidence type="ECO:0000256" key="1">
    <source>
        <dbReference type="ARBA" id="ARBA00022801"/>
    </source>
</evidence>
<dbReference type="InterPro" id="IPR005754">
    <property type="entry name" value="Sortase"/>
</dbReference>
<keyword evidence="2" id="KW-1133">Transmembrane helix</keyword>
<evidence type="ECO:0000256" key="2">
    <source>
        <dbReference type="SAM" id="Phobius"/>
    </source>
</evidence>
<dbReference type="GO" id="GO:0016787">
    <property type="term" value="F:hydrolase activity"/>
    <property type="evidence" value="ECO:0007669"/>
    <property type="project" value="UniProtKB-KW"/>
</dbReference>
<evidence type="ECO:0000313" key="4">
    <source>
        <dbReference type="Proteomes" id="UP000680866"/>
    </source>
</evidence>
<feature type="transmembrane region" description="Helical" evidence="2">
    <location>
        <begin position="20"/>
        <end position="40"/>
    </location>
</feature>
<dbReference type="Gene3D" id="2.40.260.10">
    <property type="entry name" value="Sortase"/>
    <property type="match status" value="1"/>
</dbReference>
<dbReference type="AlphaFoldDB" id="A0A810NAD5"/>
<sequence>MAGTQVDAGPVRTGRGAMTVAGVLTLVALLAFGFVGYLLMVSPLQQQRTQNNLFDRIRGELAQATAPIGGAIAPGTPVAVLSIGSIGLEAVVVEGTSAADLLAGPGHRRDTPLPGQAGVSLLYGRAGTFGAPFRRVPDLVPGATVGVVTGQGEFTYRVEGVRRDGDPLPAPLPAGGGRLTLVTTDATRMLTAADTVFVDAVLVGDSQPAPAGRPGLVPAYERALQPDPTAGFPLVLWLQALALAAGGLTWARHRWGRGEAWVVGTPIVLACGWQVYEAAVRLLPNLL</sequence>
<dbReference type="SUPFAM" id="SSF63817">
    <property type="entry name" value="Sortase"/>
    <property type="match status" value="1"/>
</dbReference>
<evidence type="ECO:0000313" key="3">
    <source>
        <dbReference type="EMBL" id="BCJ68305.1"/>
    </source>
</evidence>
<keyword evidence="2" id="KW-0472">Membrane</keyword>
<protein>
    <submittedName>
        <fullName evidence="3">Sortase</fullName>
    </submittedName>
</protein>
<dbReference type="Proteomes" id="UP000680866">
    <property type="component" value="Chromosome"/>
</dbReference>
<dbReference type="KEGG" id="pry:Prubr_53260"/>
<dbReference type="EMBL" id="AP023359">
    <property type="protein sequence ID" value="BCJ68305.1"/>
    <property type="molecule type" value="Genomic_DNA"/>
</dbReference>
<dbReference type="InterPro" id="IPR023365">
    <property type="entry name" value="Sortase_dom-sf"/>
</dbReference>
<name>A0A810NAD5_9ACTN</name>